<name>A0A127JR19_9BURK</name>
<dbReference type="CDD" id="cd08513">
    <property type="entry name" value="PBP2_thermophilic_Hb8_like"/>
    <property type="match status" value="1"/>
</dbReference>
<dbReference type="InterPro" id="IPR039424">
    <property type="entry name" value="SBP_5"/>
</dbReference>
<dbReference type="Gene3D" id="3.10.105.10">
    <property type="entry name" value="Dipeptide-binding Protein, Domain 3"/>
    <property type="match status" value="1"/>
</dbReference>
<keyword evidence="3" id="KW-0732">Signal</keyword>
<organism evidence="5 6">
    <name type="scientific">Ramlibacter tataouinensis</name>
    <dbReference type="NCBI Taxonomy" id="94132"/>
    <lineage>
        <taxon>Bacteria</taxon>
        <taxon>Pseudomonadati</taxon>
        <taxon>Pseudomonadota</taxon>
        <taxon>Betaproteobacteria</taxon>
        <taxon>Burkholderiales</taxon>
        <taxon>Comamonadaceae</taxon>
        <taxon>Ramlibacter</taxon>
    </lineage>
</organism>
<protein>
    <submittedName>
        <fullName evidence="5">Peptide ABC transporter substrate-binding protein</fullName>
    </submittedName>
</protein>
<dbReference type="Gene3D" id="3.40.190.10">
    <property type="entry name" value="Periplasmic binding protein-like II"/>
    <property type="match status" value="1"/>
</dbReference>
<dbReference type="GO" id="GO:0043190">
    <property type="term" value="C:ATP-binding cassette (ABC) transporter complex"/>
    <property type="evidence" value="ECO:0007669"/>
    <property type="project" value="InterPro"/>
</dbReference>
<dbReference type="Pfam" id="PF00496">
    <property type="entry name" value="SBP_bac_5"/>
    <property type="match status" value="1"/>
</dbReference>
<dbReference type="PIRSF" id="PIRSF002741">
    <property type="entry name" value="MppA"/>
    <property type="match status" value="1"/>
</dbReference>
<dbReference type="AlphaFoldDB" id="A0A127JR19"/>
<keyword evidence="2" id="KW-0813">Transport</keyword>
<dbReference type="PANTHER" id="PTHR30290">
    <property type="entry name" value="PERIPLASMIC BINDING COMPONENT OF ABC TRANSPORTER"/>
    <property type="match status" value="1"/>
</dbReference>
<dbReference type="Proteomes" id="UP000070433">
    <property type="component" value="Chromosome"/>
</dbReference>
<evidence type="ECO:0000256" key="3">
    <source>
        <dbReference type="ARBA" id="ARBA00022729"/>
    </source>
</evidence>
<dbReference type="SUPFAM" id="SSF53850">
    <property type="entry name" value="Periplasmic binding protein-like II"/>
    <property type="match status" value="1"/>
</dbReference>
<dbReference type="InterPro" id="IPR006311">
    <property type="entry name" value="TAT_signal"/>
</dbReference>
<dbReference type="PATRIC" id="fig|94132.3.peg.1023"/>
<evidence type="ECO:0000256" key="2">
    <source>
        <dbReference type="ARBA" id="ARBA00022448"/>
    </source>
</evidence>
<evidence type="ECO:0000313" key="6">
    <source>
        <dbReference type="Proteomes" id="UP000070433"/>
    </source>
</evidence>
<feature type="domain" description="Solute-binding protein family 5" evidence="4">
    <location>
        <begin position="108"/>
        <end position="503"/>
    </location>
</feature>
<dbReference type="FunFam" id="3.10.105.10:FF:000006">
    <property type="entry name" value="Peptide ABC transporter substrate-binding protein"/>
    <property type="match status" value="1"/>
</dbReference>
<dbReference type="EMBL" id="CP010951">
    <property type="protein sequence ID" value="AMO22389.1"/>
    <property type="molecule type" value="Genomic_DNA"/>
</dbReference>
<dbReference type="InterPro" id="IPR030678">
    <property type="entry name" value="Peptide/Ni-bd"/>
</dbReference>
<dbReference type="InterPro" id="IPR000914">
    <property type="entry name" value="SBP_5_dom"/>
</dbReference>
<gene>
    <name evidence="5" type="ORF">UC35_05085</name>
</gene>
<keyword evidence="6" id="KW-1185">Reference proteome</keyword>
<dbReference type="OrthoDB" id="9801799at2"/>
<sequence length="596" mass="66160">MQESQIRDSIEEVRSGRLPRRDFIQKLVAAGLTAPMASMLLMHAGVAQAQANPVYKPTKRGGGGALKLLWWQGATLLQPHFANGTKDQEGSRIFYESLAVWDNDGNLVPILAAEVPSRENGGLSADGKSVTWKLKRGVTWHDGQPFTADDCVFTWEFAKDPATAAVTSGVYKDVMVAKVDSHTIRVTFAKPTPFWATAFVAAEGMVIPKHLFGPYIGGKSREAPNNLKPVGTGPYKFVDFKPGDMVRGEINTSYHMPNRPYFDTIEMKGGGDATSAARAVLQTGEYDYAWNLQVEDEVLKRMEDGGKGRAHIIPSGDIEFIMLNQTDPWTEVDGERASIKSKHFAFSEPAVRQAMSLLADRAAIQQFIYGRTGVATSNFLNNPAKFRSPNTKFEFNVDKANALLEGAGWKKGADGIREKGGKKMKFVYQTSVNAIRQKEQAVIKQAAQKAGIELELKSVTASVFFSSDVANPDTYGKFWADLQMYTTTMTQPDPERFMDQYRTHEISSKANKWQGRNISRWRSEEYDKVYAQAEGELDPVKRAALFIRLNDLVVADNAIIPLISRPRVRGAGVKLVTSLSGWDLDLSVLHNWYREA</sequence>
<evidence type="ECO:0000259" key="4">
    <source>
        <dbReference type="Pfam" id="PF00496"/>
    </source>
</evidence>
<evidence type="ECO:0000313" key="5">
    <source>
        <dbReference type="EMBL" id="AMO22389.1"/>
    </source>
</evidence>
<evidence type="ECO:0000256" key="1">
    <source>
        <dbReference type="ARBA" id="ARBA00005695"/>
    </source>
</evidence>
<comment type="similarity">
    <text evidence="1">Belongs to the bacterial solute-binding protein 5 family.</text>
</comment>
<dbReference type="RefSeq" id="WP_061496816.1">
    <property type="nucleotide sequence ID" value="NZ_CP010951.1"/>
</dbReference>
<accession>A0A127JR19</accession>
<dbReference type="FunFam" id="3.40.190.10:FF:000251">
    <property type="entry name" value="Peptide ABC transporter substrate-binding protein"/>
    <property type="match status" value="1"/>
</dbReference>
<dbReference type="PANTHER" id="PTHR30290:SF65">
    <property type="entry name" value="MONOACYL PHOSPHATIDYLINOSITOL TETRAMANNOSIDE-BINDING PROTEIN LPQW-RELATED"/>
    <property type="match status" value="1"/>
</dbReference>
<dbReference type="GO" id="GO:0030288">
    <property type="term" value="C:outer membrane-bounded periplasmic space"/>
    <property type="evidence" value="ECO:0007669"/>
    <property type="project" value="UniProtKB-ARBA"/>
</dbReference>
<proteinExistence type="inferred from homology"/>
<dbReference type="PROSITE" id="PS51318">
    <property type="entry name" value="TAT"/>
    <property type="match status" value="1"/>
</dbReference>
<reference evidence="5 6" key="1">
    <citation type="journal article" date="2014" name="Int. J. Syst. Evol. Microbiol.">
        <title>Ramlibacter solisilvae sp. nov., isolated from forest soil, and emended description of the genus Ramlibacter.</title>
        <authorList>
            <person name="Lee H.J."/>
            <person name="Lee S.H."/>
            <person name="Lee S.S."/>
            <person name="Lee J.S."/>
            <person name="Kim Y."/>
            <person name="Kim S.C."/>
            <person name="Jeon C.O."/>
        </authorList>
    </citation>
    <scope>NUCLEOTIDE SEQUENCE [LARGE SCALE GENOMIC DNA]</scope>
    <source>
        <strain evidence="5 6">5-10</strain>
    </source>
</reference>
<dbReference type="GO" id="GO:1904680">
    <property type="term" value="F:peptide transmembrane transporter activity"/>
    <property type="evidence" value="ECO:0007669"/>
    <property type="project" value="TreeGrafter"/>
</dbReference>
<dbReference type="GO" id="GO:0015833">
    <property type="term" value="P:peptide transport"/>
    <property type="evidence" value="ECO:0007669"/>
    <property type="project" value="TreeGrafter"/>
</dbReference>